<evidence type="ECO:0000259" key="14">
    <source>
        <dbReference type="PROSITE" id="PS50192"/>
    </source>
</evidence>
<proteinExistence type="inferred from homology"/>
<evidence type="ECO:0000256" key="6">
    <source>
        <dbReference type="ARBA" id="ARBA00023136"/>
    </source>
</evidence>
<dbReference type="Pfam" id="PF17200">
    <property type="entry name" value="sCache_2"/>
    <property type="match status" value="1"/>
</dbReference>
<keyword evidence="3" id="KW-0997">Cell inner membrane</keyword>
<evidence type="ECO:0000256" key="12">
    <source>
        <dbReference type="SAM" id="Phobius"/>
    </source>
</evidence>
<reference evidence="16 17" key="1">
    <citation type="submission" date="2018-04" db="EMBL/GenBank/DDBJ databases">
        <title>Genomic Encyclopedia of Archaeal and Bacterial Type Strains, Phase II (KMG-II): from individual species to whole genera.</title>
        <authorList>
            <person name="Goeker M."/>
        </authorList>
    </citation>
    <scope>NUCLEOTIDE SEQUENCE [LARGE SCALE GENOMIC DNA]</scope>
    <source>
        <strain evidence="16 17">DSM 23382</strain>
    </source>
</reference>
<dbReference type="PROSITE" id="PS50111">
    <property type="entry name" value="CHEMOTAXIS_TRANSDUC_2"/>
    <property type="match status" value="1"/>
</dbReference>
<accession>A0A2T5VBJ6</accession>
<feature type="compositionally biased region" description="Low complexity" evidence="11">
    <location>
        <begin position="324"/>
        <end position="338"/>
    </location>
</feature>
<keyword evidence="2" id="KW-1003">Cell membrane</keyword>
<feature type="transmembrane region" description="Helical" evidence="12">
    <location>
        <begin position="13"/>
        <end position="36"/>
    </location>
</feature>
<dbReference type="GO" id="GO:0005886">
    <property type="term" value="C:plasma membrane"/>
    <property type="evidence" value="ECO:0007669"/>
    <property type="project" value="UniProtKB-SubCell"/>
</dbReference>
<feature type="domain" description="Methyl-accepting transducer" evidence="13">
    <location>
        <begin position="305"/>
        <end position="541"/>
    </location>
</feature>
<evidence type="ECO:0000256" key="1">
    <source>
        <dbReference type="ARBA" id="ARBA00004429"/>
    </source>
</evidence>
<evidence type="ECO:0000256" key="5">
    <source>
        <dbReference type="ARBA" id="ARBA00022989"/>
    </source>
</evidence>
<dbReference type="Gene3D" id="3.30.450.20">
    <property type="entry name" value="PAS domain"/>
    <property type="match status" value="1"/>
</dbReference>
<dbReference type="SMART" id="SM00283">
    <property type="entry name" value="MA"/>
    <property type="match status" value="1"/>
</dbReference>
<dbReference type="OrthoDB" id="8482111at2"/>
<evidence type="ECO:0000256" key="8">
    <source>
        <dbReference type="ARBA" id="ARBA00029447"/>
    </source>
</evidence>
<dbReference type="InterPro" id="IPR000727">
    <property type="entry name" value="T_SNARE_dom"/>
</dbReference>
<evidence type="ECO:0000256" key="4">
    <source>
        <dbReference type="ARBA" id="ARBA00022692"/>
    </source>
</evidence>
<feature type="domain" description="T-SNARE coiled-coil homology" evidence="14">
    <location>
        <begin position="457"/>
        <end position="519"/>
    </location>
</feature>
<name>A0A2T5VBJ6_9HYPH</name>
<keyword evidence="17" id="KW-1185">Reference proteome</keyword>
<dbReference type="PROSITE" id="PS50885">
    <property type="entry name" value="HAMP"/>
    <property type="match status" value="1"/>
</dbReference>
<keyword evidence="10" id="KW-0175">Coiled coil</keyword>
<comment type="similarity">
    <text evidence="8">Belongs to the methyl-accepting chemotaxis (MCP) protein family.</text>
</comment>
<feature type="region of interest" description="Disordered" evidence="11">
    <location>
        <begin position="313"/>
        <end position="338"/>
    </location>
</feature>
<keyword evidence="4 12" id="KW-0812">Transmembrane</keyword>
<dbReference type="PROSITE" id="PS50192">
    <property type="entry name" value="T_SNARE"/>
    <property type="match status" value="1"/>
</dbReference>
<dbReference type="Gene3D" id="1.10.287.950">
    <property type="entry name" value="Methyl-accepting chemotaxis protein"/>
    <property type="match status" value="1"/>
</dbReference>
<dbReference type="InterPro" id="IPR003660">
    <property type="entry name" value="HAMP_dom"/>
</dbReference>
<dbReference type="Pfam" id="PF00672">
    <property type="entry name" value="HAMP"/>
    <property type="match status" value="1"/>
</dbReference>
<dbReference type="Gene3D" id="6.10.340.10">
    <property type="match status" value="1"/>
</dbReference>
<comment type="caution">
    <text evidence="16">The sequence shown here is derived from an EMBL/GenBank/DDBJ whole genome shotgun (WGS) entry which is preliminary data.</text>
</comment>
<dbReference type="Proteomes" id="UP000244081">
    <property type="component" value="Unassembled WGS sequence"/>
</dbReference>
<evidence type="ECO:0000256" key="2">
    <source>
        <dbReference type="ARBA" id="ARBA00022475"/>
    </source>
</evidence>
<dbReference type="GO" id="GO:0006935">
    <property type="term" value="P:chemotaxis"/>
    <property type="evidence" value="ECO:0007669"/>
    <property type="project" value="InterPro"/>
</dbReference>
<evidence type="ECO:0000259" key="15">
    <source>
        <dbReference type="PROSITE" id="PS50885"/>
    </source>
</evidence>
<dbReference type="SMART" id="SM01049">
    <property type="entry name" value="Cache_2"/>
    <property type="match status" value="1"/>
</dbReference>
<organism evidence="16 17">
    <name type="scientific">Breoghania corrubedonensis</name>
    <dbReference type="NCBI Taxonomy" id="665038"/>
    <lineage>
        <taxon>Bacteria</taxon>
        <taxon>Pseudomonadati</taxon>
        <taxon>Pseudomonadota</taxon>
        <taxon>Alphaproteobacteria</taxon>
        <taxon>Hyphomicrobiales</taxon>
        <taxon>Stappiaceae</taxon>
        <taxon>Breoghania</taxon>
    </lineage>
</organism>
<evidence type="ECO:0000256" key="9">
    <source>
        <dbReference type="PROSITE-ProRule" id="PRU00284"/>
    </source>
</evidence>
<protein>
    <submittedName>
        <fullName evidence="16">Methyl-accepting chemotaxis sensory transducer with Cache sensor</fullName>
    </submittedName>
</protein>
<dbReference type="Pfam" id="PF00015">
    <property type="entry name" value="MCPsignal"/>
    <property type="match status" value="1"/>
</dbReference>
<evidence type="ECO:0000313" key="16">
    <source>
        <dbReference type="EMBL" id="PTW61109.1"/>
    </source>
</evidence>
<dbReference type="PANTHER" id="PTHR32089">
    <property type="entry name" value="METHYL-ACCEPTING CHEMOTAXIS PROTEIN MCPB"/>
    <property type="match status" value="1"/>
</dbReference>
<dbReference type="GO" id="GO:0007165">
    <property type="term" value="P:signal transduction"/>
    <property type="evidence" value="ECO:0007669"/>
    <property type="project" value="UniProtKB-KW"/>
</dbReference>
<gene>
    <name evidence="16" type="ORF">C8N35_103291</name>
</gene>
<dbReference type="InterPro" id="IPR004090">
    <property type="entry name" value="Chemotax_Me-accpt_rcpt"/>
</dbReference>
<dbReference type="AlphaFoldDB" id="A0A2T5VBJ6"/>
<dbReference type="PANTHER" id="PTHR32089:SF112">
    <property type="entry name" value="LYSOZYME-LIKE PROTEIN-RELATED"/>
    <property type="match status" value="1"/>
</dbReference>
<keyword evidence="7 9" id="KW-0807">Transducer</keyword>
<dbReference type="PRINTS" id="PR00260">
    <property type="entry name" value="CHEMTRNSDUCR"/>
</dbReference>
<dbReference type="SUPFAM" id="SSF58104">
    <property type="entry name" value="Methyl-accepting chemotaxis protein (MCP) signaling domain"/>
    <property type="match status" value="1"/>
</dbReference>
<dbReference type="SMART" id="SM00304">
    <property type="entry name" value="HAMP"/>
    <property type="match status" value="1"/>
</dbReference>
<comment type="subcellular location">
    <subcellularLocation>
        <location evidence="1">Cell inner membrane</location>
        <topology evidence="1">Multi-pass membrane protein</topology>
    </subcellularLocation>
</comment>
<feature type="coiled-coil region" evidence="10">
    <location>
        <begin position="218"/>
        <end position="286"/>
    </location>
</feature>
<dbReference type="GO" id="GO:0004888">
    <property type="term" value="F:transmembrane signaling receptor activity"/>
    <property type="evidence" value="ECO:0007669"/>
    <property type="project" value="InterPro"/>
</dbReference>
<dbReference type="CDD" id="cd06225">
    <property type="entry name" value="HAMP"/>
    <property type="match status" value="1"/>
</dbReference>
<dbReference type="EMBL" id="QAYG01000003">
    <property type="protein sequence ID" value="PTW61109.1"/>
    <property type="molecule type" value="Genomic_DNA"/>
</dbReference>
<dbReference type="InterPro" id="IPR033480">
    <property type="entry name" value="sCache_2"/>
</dbReference>
<dbReference type="InterPro" id="IPR004089">
    <property type="entry name" value="MCPsignal_dom"/>
</dbReference>
<evidence type="ECO:0000256" key="11">
    <source>
        <dbReference type="SAM" id="MobiDB-lite"/>
    </source>
</evidence>
<feature type="domain" description="HAMP" evidence="15">
    <location>
        <begin position="212"/>
        <end position="265"/>
    </location>
</feature>
<evidence type="ECO:0000256" key="10">
    <source>
        <dbReference type="SAM" id="Coils"/>
    </source>
</evidence>
<evidence type="ECO:0000256" key="3">
    <source>
        <dbReference type="ARBA" id="ARBA00022519"/>
    </source>
</evidence>
<keyword evidence="6 12" id="KW-0472">Membrane</keyword>
<evidence type="ECO:0000313" key="17">
    <source>
        <dbReference type="Proteomes" id="UP000244081"/>
    </source>
</evidence>
<evidence type="ECO:0000259" key="13">
    <source>
        <dbReference type="PROSITE" id="PS50111"/>
    </source>
</evidence>
<keyword evidence="5 12" id="KW-1133">Transmembrane helix</keyword>
<sequence>MPIRTPRSLSGKLYGLVVFFTLCFVVMLAYQMYALYTNLEAFKRTEIRSVVESAKSIAVAYGQRAESGEMSDEEARARALAAIRAIRYNGKNYVFIYQSDGNTVLRPTRPEQEGTSRFDVKDPAGRHYVRDFINAATVSGGGYVNYGWESPKKKTFQKTSYIAYYKPWDWVFGSGVLMVDMETIFWSEAVKSAGLTLVFMGISLALAFLLARSLAKPIRRLNQQMEAIANDVLEHEVEGVERTDEIGEMSRAVAVFRTNALERHRLEGLSAEARAAREQRQNQIEAMITDFKVDVENALDVVNQNSGRLDDAAKSLKANAAHTESSAADASQASERASQNVQTVASAAEELAASIGEITRQVSQSNEVVSKATSSAKQSNAKVASLDEAAQKIGEVVSLIQAIAEQTNLLALNATIEAARAGEAGKGFAVVAAEVKELANQTSKATEEISAHVGAIQGSTKETVEVIEQIAAIMEEVNGYTTAIADAVEQQGLATAEISENVQAAASGTRKASDNMIQLTNTATDTTRTAEFVLDASGQMSSSTADLSKRINHFLSRVATT</sequence>
<evidence type="ECO:0000256" key="7">
    <source>
        <dbReference type="ARBA" id="ARBA00023224"/>
    </source>
</evidence>